<dbReference type="InterPro" id="IPR013647">
    <property type="entry name" value="OligopepF_N_dom"/>
</dbReference>
<dbReference type="Proteomes" id="UP000184334">
    <property type="component" value="Unassembled WGS sequence"/>
</dbReference>
<dbReference type="GO" id="GO:0006508">
    <property type="term" value="P:proteolysis"/>
    <property type="evidence" value="ECO:0007669"/>
    <property type="project" value="UniProtKB-KW"/>
</dbReference>
<dbReference type="Pfam" id="PF01432">
    <property type="entry name" value="Peptidase_M3"/>
    <property type="match status" value="1"/>
</dbReference>
<evidence type="ECO:0000256" key="4">
    <source>
        <dbReference type="ARBA" id="ARBA00022833"/>
    </source>
</evidence>
<evidence type="ECO:0000256" key="3">
    <source>
        <dbReference type="ARBA" id="ARBA00022801"/>
    </source>
</evidence>
<evidence type="ECO:0000256" key="5">
    <source>
        <dbReference type="ARBA" id="ARBA00023049"/>
    </source>
</evidence>
<dbReference type="Pfam" id="PF08439">
    <property type="entry name" value="Peptidase_M3_N"/>
    <property type="match status" value="1"/>
</dbReference>
<evidence type="ECO:0000256" key="1">
    <source>
        <dbReference type="ARBA" id="ARBA00022670"/>
    </source>
</evidence>
<dbReference type="AlphaFoldDB" id="A0A1M4YVE0"/>
<dbReference type="Gene3D" id="1.20.140.70">
    <property type="entry name" value="Oligopeptidase f, N-terminal domain"/>
    <property type="match status" value="1"/>
</dbReference>
<proteinExistence type="inferred from homology"/>
<accession>A0A1M4YVE0</accession>
<comment type="cofactor">
    <cofactor evidence="6">
        <name>Zn(2+)</name>
        <dbReference type="ChEBI" id="CHEBI:29105"/>
    </cofactor>
    <text evidence="6">Binds 1 zinc ion.</text>
</comment>
<evidence type="ECO:0000313" key="10">
    <source>
        <dbReference type="Proteomes" id="UP000184334"/>
    </source>
</evidence>
<protein>
    <submittedName>
        <fullName evidence="9">Oligoendopeptidase F</fullName>
    </submittedName>
</protein>
<evidence type="ECO:0000256" key="2">
    <source>
        <dbReference type="ARBA" id="ARBA00022723"/>
    </source>
</evidence>
<feature type="domain" description="Oligopeptidase F N-terminal" evidence="8">
    <location>
        <begin position="108"/>
        <end position="175"/>
    </location>
</feature>
<comment type="caution">
    <text evidence="9">The sequence shown here is derived from an EMBL/GenBank/DDBJ whole genome shotgun (WGS) entry which is preliminary data.</text>
</comment>
<evidence type="ECO:0000256" key="6">
    <source>
        <dbReference type="RuleBase" id="RU003435"/>
    </source>
</evidence>
<dbReference type="Gene3D" id="1.10.1370.20">
    <property type="entry name" value="Oligoendopeptidase f, C-terminal domain"/>
    <property type="match status" value="1"/>
</dbReference>
<organism evidence="9 10">
    <name type="scientific">Marinitoga hydrogenitolerans (strain DSM 16785 / JCM 12826 / AT1271)</name>
    <dbReference type="NCBI Taxonomy" id="1122195"/>
    <lineage>
        <taxon>Bacteria</taxon>
        <taxon>Thermotogati</taxon>
        <taxon>Thermotogota</taxon>
        <taxon>Thermotogae</taxon>
        <taxon>Petrotogales</taxon>
        <taxon>Petrotogaceae</taxon>
        <taxon>Marinitoga</taxon>
    </lineage>
</organism>
<dbReference type="STRING" id="1122195.SAMN02745164_01778"/>
<keyword evidence="1 6" id="KW-0645">Protease</keyword>
<dbReference type="GO" id="GO:0006518">
    <property type="term" value="P:peptide metabolic process"/>
    <property type="evidence" value="ECO:0007669"/>
    <property type="project" value="TreeGrafter"/>
</dbReference>
<dbReference type="RefSeq" id="WP_072865520.1">
    <property type="nucleotide sequence ID" value="NZ_FQUI01000034.1"/>
</dbReference>
<dbReference type="SUPFAM" id="SSF55486">
    <property type="entry name" value="Metalloproteases ('zincins'), catalytic domain"/>
    <property type="match status" value="1"/>
</dbReference>
<keyword evidence="3 6" id="KW-0378">Hydrolase</keyword>
<dbReference type="EMBL" id="FQUI01000034">
    <property type="protein sequence ID" value="SHF09720.1"/>
    <property type="molecule type" value="Genomic_DNA"/>
</dbReference>
<evidence type="ECO:0000259" key="7">
    <source>
        <dbReference type="Pfam" id="PF01432"/>
    </source>
</evidence>
<dbReference type="CDD" id="cd09610">
    <property type="entry name" value="M3B_PepF"/>
    <property type="match status" value="1"/>
</dbReference>
<feature type="domain" description="Peptidase M3A/M3B catalytic" evidence="7">
    <location>
        <begin position="194"/>
        <end position="571"/>
    </location>
</feature>
<evidence type="ECO:0000259" key="8">
    <source>
        <dbReference type="Pfam" id="PF08439"/>
    </source>
</evidence>
<dbReference type="OrthoDB" id="9769691at2"/>
<name>A0A1M4YVE0_MARH1</name>
<keyword evidence="4 6" id="KW-0862">Zinc</keyword>
<gene>
    <name evidence="9" type="ORF">SAMN02745164_01778</name>
</gene>
<dbReference type="PANTHER" id="PTHR11804">
    <property type="entry name" value="PROTEASE M3 THIMET OLIGOPEPTIDASE-RELATED"/>
    <property type="match status" value="1"/>
</dbReference>
<reference evidence="9" key="1">
    <citation type="submission" date="2016-11" db="EMBL/GenBank/DDBJ databases">
        <authorList>
            <person name="Varghese N."/>
            <person name="Submissions S."/>
        </authorList>
    </citation>
    <scope>NUCLEOTIDE SEQUENCE [LARGE SCALE GENOMIC DNA]</scope>
    <source>
        <strain evidence="9">DSM 16785</strain>
    </source>
</reference>
<dbReference type="InterPro" id="IPR045090">
    <property type="entry name" value="Pept_M3A_M3B"/>
</dbReference>
<keyword evidence="5 6" id="KW-0482">Metalloprotease</keyword>
<evidence type="ECO:0000313" key="9">
    <source>
        <dbReference type="EMBL" id="SHF09720.1"/>
    </source>
</evidence>
<dbReference type="PANTHER" id="PTHR11804:SF5">
    <property type="entry name" value="OLIGOENDOPEPTIDASE F"/>
    <property type="match status" value="1"/>
</dbReference>
<keyword evidence="10" id="KW-1185">Reference proteome</keyword>
<keyword evidence="2 6" id="KW-0479">Metal-binding</keyword>
<dbReference type="GO" id="GO:0004222">
    <property type="term" value="F:metalloendopeptidase activity"/>
    <property type="evidence" value="ECO:0007669"/>
    <property type="project" value="InterPro"/>
</dbReference>
<comment type="similarity">
    <text evidence="6">Belongs to the peptidase M3 family.</text>
</comment>
<dbReference type="InterPro" id="IPR001567">
    <property type="entry name" value="Pept_M3A_M3B_dom"/>
</dbReference>
<dbReference type="InterPro" id="IPR042088">
    <property type="entry name" value="OligoPept_F_C"/>
</dbReference>
<sequence>MKWDLSFFYDSSENKQIKKDLESAVINAKKIKEKYYPILSSEKLTANDLKNFFKDLEEAMEKPYFAIQYAHLMYAENTQNVQAQKLVSIGQDYLTKAEIEMAFWKPVLLSHPIDKLEEFKDSKELKEYKHVIEKLIKEKPHVLSEDAEKVLSALQPAGRDAFDMLYGKLTSSYTFEIEIDGKVKKMTGPQVRALRQDPNKDLRRKAMKLFFERYKNDKIVLESTFNSVAKYYDTETKLRNYPKPISMRNMSNEVSDEIVDIVIEITTEQTPMVHRYYKWKEKHLGYELTLADIYAPLDPVKKEIPFEKAKKIVLDAYYEFDKEIGDIVKSFFDENRIDSEISPGKRGGAFCSYNIPNYKPFISMNYTGNMRDVMTLAHELGHGVHGTLSSKQTLLNYHTPLTMAEVASVFGEMLVMDKLLKELDEKDRKIFIASKIEDMFATMFRQNMFARFEIQSHEMIDNNGMATYDELSNLYEKELKIMFGNSVKITEEYKYEWSSIPHMIGVPFYVYAYNFANLLVIALYEKYLEEGKAFVPKYKELLSSGGNDAPEKLLSKIDIDITNRSFWEKGFKYIERELISKL</sequence>
<dbReference type="GO" id="GO:0046872">
    <property type="term" value="F:metal ion binding"/>
    <property type="evidence" value="ECO:0007669"/>
    <property type="project" value="UniProtKB-UniRule"/>
</dbReference>